<dbReference type="RefSeq" id="WP_013324510.1">
    <property type="nucleotide sequence ID" value="NC_014501.1"/>
</dbReference>
<dbReference type="InterPro" id="IPR001789">
    <property type="entry name" value="Sig_transdc_resp-reg_receiver"/>
</dbReference>
<dbReference type="InterPro" id="IPR000160">
    <property type="entry name" value="GGDEF_dom"/>
</dbReference>
<dbReference type="Pfam" id="PF00072">
    <property type="entry name" value="Response_reg"/>
    <property type="match status" value="1"/>
</dbReference>
<dbReference type="Gene3D" id="3.40.50.2300">
    <property type="match status" value="1"/>
</dbReference>
<protein>
    <recommendedName>
        <fullName evidence="2">histidine kinase</fullName>
        <ecNumber evidence="2">2.7.13.3</ecNumber>
    </recommendedName>
</protein>
<keyword evidence="14" id="KW-1185">Reference proteome</keyword>
<dbReference type="SUPFAM" id="SSF55073">
    <property type="entry name" value="Nucleotide cyclase"/>
    <property type="match status" value="1"/>
</dbReference>
<dbReference type="NCBIfam" id="TIGR00254">
    <property type="entry name" value="GGDEF"/>
    <property type="match status" value="1"/>
</dbReference>
<evidence type="ECO:0000259" key="11">
    <source>
        <dbReference type="PROSITE" id="PS50110"/>
    </source>
</evidence>
<evidence type="ECO:0000256" key="8">
    <source>
        <dbReference type="ARBA" id="ARBA00023012"/>
    </source>
</evidence>
<dbReference type="GO" id="GO:0000160">
    <property type="term" value="P:phosphorelay signal transduction system"/>
    <property type="evidence" value="ECO:0007669"/>
    <property type="project" value="UniProtKB-KW"/>
</dbReference>
<evidence type="ECO:0000256" key="3">
    <source>
        <dbReference type="ARBA" id="ARBA00022553"/>
    </source>
</evidence>
<keyword evidence="8" id="KW-0902">Two-component regulatory system</keyword>
<dbReference type="FunFam" id="3.30.70.270:FF:000001">
    <property type="entry name" value="Diguanylate cyclase domain protein"/>
    <property type="match status" value="1"/>
</dbReference>
<proteinExistence type="predicted"/>
<evidence type="ECO:0000256" key="7">
    <source>
        <dbReference type="ARBA" id="ARBA00022840"/>
    </source>
</evidence>
<dbReference type="eggNOG" id="COG3706">
    <property type="taxonomic scope" value="Bacteria"/>
</dbReference>
<keyword evidence="5" id="KW-0547">Nucleotide-binding</keyword>
<evidence type="ECO:0000256" key="2">
    <source>
        <dbReference type="ARBA" id="ARBA00012438"/>
    </source>
</evidence>
<feature type="domain" description="Response regulatory" evidence="11">
    <location>
        <begin position="11"/>
        <end position="127"/>
    </location>
</feature>
<dbReference type="STRING" id="497965.Cyan7822_4553"/>
<dbReference type="CDD" id="cd19920">
    <property type="entry name" value="REC_PA4781-like"/>
    <property type="match status" value="1"/>
</dbReference>
<dbReference type="AlphaFoldDB" id="E0UCZ8"/>
<dbReference type="InterPro" id="IPR029787">
    <property type="entry name" value="Nucleotide_cyclase"/>
</dbReference>
<dbReference type="InterPro" id="IPR050469">
    <property type="entry name" value="Diguanylate_Cyclase"/>
</dbReference>
<gene>
    <name evidence="13" type="ordered locus">Cyan7822_4553</name>
</gene>
<dbReference type="FunFam" id="3.40.50.2300:FF:000121">
    <property type="entry name" value="Sensor histidine kinase RcsC"/>
    <property type="match status" value="1"/>
</dbReference>
<dbReference type="GO" id="GO:0052621">
    <property type="term" value="F:diguanylate cyclase activity"/>
    <property type="evidence" value="ECO:0007669"/>
    <property type="project" value="TreeGrafter"/>
</dbReference>
<sequence>MNEKTAQSKGDILIVDDIPENLEILFKSLRDQGYEVRRVLSGKQALMVVKAEPPELILLDVKMPNMDGYEVCQKLKANSETAEIPVIFLSALNEVFDKVKAFTVGGVDYITKPFHLEEVLSRIETQLTLQRQKALLQEEIEQRQKAEEALKKINQKLVEEIQVRKKAEAELQALNEVLKRLATLDGLTQIANRLQFDYYLKQEWKRAQREQVPLSLIMSDIDYFKDYNDCYGHLVGDDCLKLVAETINKTVWRPGDLAARYGGEEFAVILPNTDVQGAMLVAERMCWEIRHLKIPHAHSRVSEYVTLSLGVAGIIPRPGLSSKTILDAADHALYQAKAQGRDRIILFNFDEQKEL</sequence>
<dbReference type="EC" id="2.7.13.3" evidence="2"/>
<dbReference type="PROSITE" id="PS50887">
    <property type="entry name" value="GGDEF"/>
    <property type="match status" value="1"/>
</dbReference>
<dbReference type="Pfam" id="PF00990">
    <property type="entry name" value="GGDEF"/>
    <property type="match status" value="1"/>
</dbReference>
<dbReference type="KEGG" id="cyj:Cyan7822_4553"/>
<dbReference type="Gene3D" id="3.30.70.270">
    <property type="match status" value="1"/>
</dbReference>
<evidence type="ECO:0000256" key="6">
    <source>
        <dbReference type="ARBA" id="ARBA00022777"/>
    </source>
</evidence>
<dbReference type="InterPro" id="IPR011006">
    <property type="entry name" value="CheY-like_superfamily"/>
</dbReference>
<reference evidence="14" key="1">
    <citation type="journal article" date="2011" name="MBio">
        <title>Novel metabolic attributes of the genus Cyanothece, comprising a group of unicellular nitrogen-fixing Cyanobacteria.</title>
        <authorList>
            <person name="Bandyopadhyay A."/>
            <person name="Elvitigala T."/>
            <person name="Welsh E."/>
            <person name="Stockel J."/>
            <person name="Liberton M."/>
            <person name="Min H."/>
            <person name="Sherman L.A."/>
            <person name="Pakrasi H.B."/>
        </authorList>
    </citation>
    <scope>NUCLEOTIDE SEQUENCE [LARGE SCALE GENOMIC DNA]</scope>
    <source>
        <strain evidence="14">PCC 7822</strain>
    </source>
</reference>
<dbReference type="SMART" id="SM00448">
    <property type="entry name" value="REC"/>
    <property type="match status" value="1"/>
</dbReference>
<dbReference type="SUPFAM" id="SSF52172">
    <property type="entry name" value="CheY-like"/>
    <property type="match status" value="1"/>
</dbReference>
<evidence type="ECO:0000259" key="12">
    <source>
        <dbReference type="PROSITE" id="PS50887"/>
    </source>
</evidence>
<evidence type="ECO:0000256" key="9">
    <source>
        <dbReference type="PROSITE-ProRule" id="PRU00169"/>
    </source>
</evidence>
<keyword evidence="6" id="KW-0418">Kinase</keyword>
<name>E0UCZ8_GLOV7</name>
<keyword evidence="10" id="KW-0175">Coiled coil</keyword>
<dbReference type="HOGENOM" id="CLU_000445_11_28_3"/>
<dbReference type="CDD" id="cd01949">
    <property type="entry name" value="GGDEF"/>
    <property type="match status" value="1"/>
</dbReference>
<evidence type="ECO:0000256" key="10">
    <source>
        <dbReference type="SAM" id="Coils"/>
    </source>
</evidence>
<dbReference type="PANTHER" id="PTHR45138">
    <property type="entry name" value="REGULATORY COMPONENTS OF SENSORY TRANSDUCTION SYSTEM"/>
    <property type="match status" value="1"/>
</dbReference>
<dbReference type="EMBL" id="CP002198">
    <property type="protein sequence ID" value="ADN16463.1"/>
    <property type="molecule type" value="Genomic_DNA"/>
</dbReference>
<dbReference type="GO" id="GO:0043709">
    <property type="term" value="P:cell adhesion involved in single-species biofilm formation"/>
    <property type="evidence" value="ECO:0007669"/>
    <property type="project" value="TreeGrafter"/>
</dbReference>
<keyword evidence="4" id="KW-0808">Transferase</keyword>
<dbReference type="GO" id="GO:0005524">
    <property type="term" value="F:ATP binding"/>
    <property type="evidence" value="ECO:0007669"/>
    <property type="project" value="UniProtKB-KW"/>
</dbReference>
<keyword evidence="3 9" id="KW-0597">Phosphoprotein</keyword>
<feature type="modified residue" description="4-aspartylphosphate" evidence="9">
    <location>
        <position position="60"/>
    </location>
</feature>
<dbReference type="InterPro" id="IPR043128">
    <property type="entry name" value="Rev_trsase/Diguanyl_cyclase"/>
</dbReference>
<dbReference type="SMART" id="SM00267">
    <property type="entry name" value="GGDEF"/>
    <property type="match status" value="1"/>
</dbReference>
<organism evidence="13 14">
    <name type="scientific">Gloeothece verrucosa (strain PCC 7822)</name>
    <name type="common">Cyanothece sp. (strain PCC 7822)</name>
    <dbReference type="NCBI Taxonomy" id="497965"/>
    <lineage>
        <taxon>Bacteria</taxon>
        <taxon>Bacillati</taxon>
        <taxon>Cyanobacteriota</taxon>
        <taxon>Cyanophyceae</taxon>
        <taxon>Oscillatoriophycideae</taxon>
        <taxon>Chroococcales</taxon>
        <taxon>Aphanothecaceae</taxon>
        <taxon>Gloeothece</taxon>
        <taxon>Gloeothece verrucosa</taxon>
    </lineage>
</organism>
<evidence type="ECO:0000256" key="4">
    <source>
        <dbReference type="ARBA" id="ARBA00022679"/>
    </source>
</evidence>
<dbReference type="GO" id="GO:1902201">
    <property type="term" value="P:negative regulation of bacterial-type flagellum-dependent cell motility"/>
    <property type="evidence" value="ECO:0007669"/>
    <property type="project" value="TreeGrafter"/>
</dbReference>
<dbReference type="OrthoDB" id="9115at2"/>
<keyword evidence="7" id="KW-0067">ATP-binding</keyword>
<evidence type="ECO:0000313" key="14">
    <source>
        <dbReference type="Proteomes" id="UP000008206"/>
    </source>
</evidence>
<feature type="coiled-coil region" evidence="10">
    <location>
        <begin position="129"/>
        <end position="184"/>
    </location>
</feature>
<dbReference type="Proteomes" id="UP000008206">
    <property type="component" value="Chromosome"/>
</dbReference>
<comment type="catalytic activity">
    <reaction evidence="1">
        <text>ATP + protein L-histidine = ADP + protein N-phospho-L-histidine.</text>
        <dbReference type="EC" id="2.7.13.3"/>
    </reaction>
</comment>
<accession>E0UCZ8</accession>
<evidence type="ECO:0000313" key="13">
    <source>
        <dbReference type="EMBL" id="ADN16463.1"/>
    </source>
</evidence>
<evidence type="ECO:0000256" key="1">
    <source>
        <dbReference type="ARBA" id="ARBA00000085"/>
    </source>
</evidence>
<evidence type="ECO:0000256" key="5">
    <source>
        <dbReference type="ARBA" id="ARBA00022741"/>
    </source>
</evidence>
<feature type="domain" description="GGDEF" evidence="12">
    <location>
        <begin position="212"/>
        <end position="349"/>
    </location>
</feature>
<dbReference type="GO" id="GO:0004673">
    <property type="term" value="F:protein histidine kinase activity"/>
    <property type="evidence" value="ECO:0007669"/>
    <property type="project" value="UniProtKB-EC"/>
</dbReference>
<dbReference type="PANTHER" id="PTHR45138:SF9">
    <property type="entry name" value="DIGUANYLATE CYCLASE DGCM-RELATED"/>
    <property type="match status" value="1"/>
</dbReference>
<dbReference type="GO" id="GO:0005886">
    <property type="term" value="C:plasma membrane"/>
    <property type="evidence" value="ECO:0007669"/>
    <property type="project" value="TreeGrafter"/>
</dbReference>
<dbReference type="PROSITE" id="PS50110">
    <property type="entry name" value="RESPONSE_REGULATORY"/>
    <property type="match status" value="1"/>
</dbReference>